<dbReference type="PANTHER" id="PTHR30024:SF42">
    <property type="entry name" value="ALIPHATIC SULFONATES-BINDING PROTEIN-RELATED"/>
    <property type="match status" value="1"/>
</dbReference>
<evidence type="ECO:0000313" key="4">
    <source>
        <dbReference type="EMBL" id="KAK0648088.1"/>
    </source>
</evidence>
<dbReference type="Gene3D" id="3.40.190.10">
    <property type="entry name" value="Periplasmic binding protein-like II"/>
    <property type="match status" value="3"/>
</dbReference>
<proteinExistence type="predicted"/>
<keyword evidence="5" id="KW-1185">Reference proteome</keyword>
<dbReference type="AlphaFoldDB" id="A0AA39Y8Q0"/>
<evidence type="ECO:0000313" key="5">
    <source>
        <dbReference type="Proteomes" id="UP001174936"/>
    </source>
</evidence>
<evidence type="ECO:0000256" key="1">
    <source>
        <dbReference type="SAM" id="MobiDB-lite"/>
    </source>
</evidence>
<organism evidence="4 5">
    <name type="scientific">Cercophora newfieldiana</name>
    <dbReference type="NCBI Taxonomy" id="92897"/>
    <lineage>
        <taxon>Eukaryota</taxon>
        <taxon>Fungi</taxon>
        <taxon>Dikarya</taxon>
        <taxon>Ascomycota</taxon>
        <taxon>Pezizomycotina</taxon>
        <taxon>Sordariomycetes</taxon>
        <taxon>Sordariomycetidae</taxon>
        <taxon>Sordariales</taxon>
        <taxon>Lasiosphaeriaceae</taxon>
        <taxon>Cercophora</taxon>
    </lineage>
</organism>
<dbReference type="SUPFAM" id="SSF53850">
    <property type="entry name" value="Periplasmic binding protein-like II"/>
    <property type="match status" value="1"/>
</dbReference>
<dbReference type="EMBL" id="JAULSV010000003">
    <property type="protein sequence ID" value="KAK0648088.1"/>
    <property type="molecule type" value="Genomic_DNA"/>
</dbReference>
<gene>
    <name evidence="4" type="ORF">B0T16DRAFT_325336</name>
</gene>
<dbReference type="PANTHER" id="PTHR30024">
    <property type="entry name" value="ALIPHATIC SULFONATES-BINDING PROTEIN-RELATED"/>
    <property type="match status" value="1"/>
</dbReference>
<comment type="caution">
    <text evidence="4">The sequence shown here is derived from an EMBL/GenBank/DDBJ whole genome shotgun (WGS) entry which is preliminary data.</text>
</comment>
<evidence type="ECO:0000256" key="2">
    <source>
        <dbReference type="SAM" id="SignalP"/>
    </source>
</evidence>
<feature type="signal peptide" evidence="2">
    <location>
        <begin position="1"/>
        <end position="27"/>
    </location>
</feature>
<protein>
    <recommendedName>
        <fullName evidence="3">SsuA/THI5-like domain-containing protein</fullName>
    </recommendedName>
</protein>
<accession>A0AA39Y8Q0</accession>
<feature type="region of interest" description="Disordered" evidence="1">
    <location>
        <begin position="310"/>
        <end position="329"/>
    </location>
</feature>
<reference evidence="4" key="1">
    <citation type="submission" date="2023-06" db="EMBL/GenBank/DDBJ databases">
        <title>Genome-scale phylogeny and comparative genomics of the fungal order Sordariales.</title>
        <authorList>
            <consortium name="Lawrence Berkeley National Laboratory"/>
            <person name="Hensen N."/>
            <person name="Bonometti L."/>
            <person name="Westerberg I."/>
            <person name="Brannstrom I.O."/>
            <person name="Guillou S."/>
            <person name="Cros-Aarteil S."/>
            <person name="Calhoun S."/>
            <person name="Haridas S."/>
            <person name="Kuo A."/>
            <person name="Mondo S."/>
            <person name="Pangilinan J."/>
            <person name="Riley R."/>
            <person name="Labutti K."/>
            <person name="Andreopoulos B."/>
            <person name="Lipzen A."/>
            <person name="Chen C."/>
            <person name="Yanf M."/>
            <person name="Daum C."/>
            <person name="Ng V."/>
            <person name="Clum A."/>
            <person name="Steindorff A."/>
            <person name="Ohm R."/>
            <person name="Martin F."/>
            <person name="Silar P."/>
            <person name="Natvig D."/>
            <person name="Lalanne C."/>
            <person name="Gautier V."/>
            <person name="Ament-Velasquez S.L."/>
            <person name="Kruys A."/>
            <person name="Hutchinson M.I."/>
            <person name="Powell A.J."/>
            <person name="Barry K."/>
            <person name="Miller A.N."/>
            <person name="Grigoriev I.V."/>
            <person name="Debuchy R."/>
            <person name="Gladieux P."/>
            <person name="Thoren M.H."/>
            <person name="Johannesson H."/>
        </authorList>
    </citation>
    <scope>NUCLEOTIDE SEQUENCE</scope>
    <source>
        <strain evidence="4">SMH2532-1</strain>
    </source>
</reference>
<dbReference type="InterPro" id="IPR015168">
    <property type="entry name" value="SsuA/THI5"/>
</dbReference>
<feature type="domain" description="SsuA/THI5-like" evidence="3">
    <location>
        <begin position="66"/>
        <end position="252"/>
    </location>
</feature>
<name>A0AA39Y8Q0_9PEZI</name>
<dbReference type="Proteomes" id="UP001174936">
    <property type="component" value="Unassembled WGS sequence"/>
</dbReference>
<keyword evidence="2" id="KW-0732">Signal</keyword>
<sequence length="329" mass="36576">MLPTALPSFVPLATILLPFIFPAPASAIVVAARQMLIEATPLVVAIQDYYKNDNSSSFVNGLPDIWENTNIDLAAGAEVHVLHDAPTRPDLRVVTTVAEVYYRIVANKKSNIRTMADLKGKRIGVVPNTTSEYFAYRYLREVVGLKDGDYTFVKTLSGLCAVEPCKNGTFPYMLQNGVVDAITAYEPTTEVAIRTIGEDNAVVFQNNSLYRELSVMYTTKAKLDDPASRKEIVKFLRALNKVQKVFAEQPSKIWSRVSSISNNASTEVLEKVWPLTKWSGGLPDDMVDILFEEDQWIAKDPALRRGPMSRATLASHIDPGPYKESLEEE</sequence>
<feature type="chain" id="PRO_5041393631" description="SsuA/THI5-like domain-containing protein" evidence="2">
    <location>
        <begin position="28"/>
        <end position="329"/>
    </location>
</feature>
<evidence type="ECO:0000259" key="3">
    <source>
        <dbReference type="Pfam" id="PF09084"/>
    </source>
</evidence>
<dbReference type="Pfam" id="PF09084">
    <property type="entry name" value="NMT1"/>
    <property type="match status" value="1"/>
</dbReference>